<sequence length="122" mass="13945">MKIRFLIDEDCPLSLSNLLNSKGYDAIHVKTSGLSGTKDPELFRFAQREQRIIISRDLGWANIKNYPPNTHCGLIILRFPFEAIAVEIRQVLENFINTVDIEEIIGSTVIVDKNKFRIRKSG</sequence>
<dbReference type="Proteomes" id="UP000068167">
    <property type="component" value="Chromosome"/>
</dbReference>
<dbReference type="KEGG" id="mpk:VL20_3526"/>
<evidence type="ECO:0000313" key="2">
    <source>
        <dbReference type="EMBL" id="AKV68529.1"/>
    </source>
</evidence>
<keyword evidence="3" id="KW-1185">Reference proteome</keyword>
<dbReference type="RefSeq" id="WP_002744172.1">
    <property type="nucleotide sequence ID" value="NZ_CP011339.1"/>
</dbReference>
<dbReference type="Pfam" id="PF18480">
    <property type="entry name" value="DUF5615"/>
    <property type="match status" value="1"/>
</dbReference>
<evidence type="ECO:0000313" key="3">
    <source>
        <dbReference type="Proteomes" id="UP000068167"/>
    </source>
</evidence>
<evidence type="ECO:0000259" key="1">
    <source>
        <dbReference type="Pfam" id="PF18480"/>
    </source>
</evidence>
<dbReference type="AlphaFoldDB" id="A0A0K1S305"/>
<dbReference type="PATRIC" id="fig|1638788.3.peg.3566"/>
<protein>
    <recommendedName>
        <fullName evidence="1">DUF5615 domain-containing protein</fullName>
    </recommendedName>
</protein>
<gene>
    <name evidence="2" type="ORF">VL20_3526</name>
</gene>
<dbReference type="InterPro" id="IPR041049">
    <property type="entry name" value="DUF5615"/>
</dbReference>
<reference evidence="2 3" key="1">
    <citation type="journal article" date="2016" name="Stand. Genomic Sci.">
        <title>Complete genome sequence and genomic characterization of Microcystis panniformis FACHB 1757 by third-generation sequencing.</title>
        <authorList>
            <person name="Zhang J.Y."/>
            <person name="Guan R."/>
            <person name="Zhang H.J."/>
            <person name="Li H."/>
            <person name="Xiao P."/>
            <person name="Yu G.L."/>
            <person name="Du L."/>
            <person name="Cao D.M."/>
            <person name="Zhu B.C."/>
            <person name="Li R.H."/>
            <person name="Lu Z.H."/>
        </authorList>
    </citation>
    <scope>NUCLEOTIDE SEQUENCE [LARGE SCALE GENOMIC DNA]</scope>
    <source>
        <strain evidence="2 3">FACHB-1757</strain>
    </source>
</reference>
<organism evidence="2 3">
    <name type="scientific">Microcystis panniformis FACHB-1757</name>
    <dbReference type="NCBI Taxonomy" id="1638788"/>
    <lineage>
        <taxon>Bacteria</taxon>
        <taxon>Bacillati</taxon>
        <taxon>Cyanobacteriota</taxon>
        <taxon>Cyanophyceae</taxon>
        <taxon>Oscillatoriophycideae</taxon>
        <taxon>Chroococcales</taxon>
        <taxon>Microcystaceae</taxon>
        <taxon>Microcystis</taxon>
    </lineage>
</organism>
<accession>A0A0K1S305</accession>
<proteinExistence type="predicted"/>
<feature type="domain" description="DUF5615" evidence="1">
    <location>
        <begin position="4"/>
        <end position="113"/>
    </location>
</feature>
<dbReference type="EMBL" id="CP011339">
    <property type="protein sequence ID" value="AKV68529.1"/>
    <property type="molecule type" value="Genomic_DNA"/>
</dbReference>
<name>A0A0K1S305_9CHRO</name>